<keyword evidence="6" id="KW-0547">Nucleotide-binding</keyword>
<dbReference type="GO" id="GO:0005524">
    <property type="term" value="F:ATP binding"/>
    <property type="evidence" value="ECO:0007669"/>
    <property type="project" value="UniProtKB-KW"/>
</dbReference>
<dbReference type="EMBL" id="JACRTI010000022">
    <property type="protein sequence ID" value="MBC8602123.1"/>
    <property type="molecule type" value="Genomic_DNA"/>
</dbReference>
<keyword evidence="4" id="KW-0548">Nucleotidyltransferase</keyword>
<name>A0A3D8HET5_9BACT</name>
<dbReference type="InterPro" id="IPR052038">
    <property type="entry name" value="Type-VII_TA_antitoxin"/>
</dbReference>
<reference evidence="12 13" key="1">
    <citation type="submission" date="2018-07" db="EMBL/GenBank/DDBJ databases">
        <title>Parabacteroides acidifaciens nov. sp., isolated from human feces.</title>
        <authorList>
            <person name="Wang Y.J."/>
        </authorList>
    </citation>
    <scope>NUCLEOTIDE SEQUENCE [LARGE SCALE GENOMIC DNA]</scope>
    <source>
        <strain evidence="12 13">426-9</strain>
    </source>
</reference>
<evidence type="ECO:0000256" key="5">
    <source>
        <dbReference type="ARBA" id="ARBA00022723"/>
    </source>
</evidence>
<evidence type="ECO:0000256" key="8">
    <source>
        <dbReference type="ARBA" id="ARBA00022842"/>
    </source>
</evidence>
<dbReference type="RefSeq" id="WP_115499678.1">
    <property type="nucleotide sequence ID" value="NZ_JACRTI010000022.1"/>
</dbReference>
<dbReference type="Pfam" id="PF01909">
    <property type="entry name" value="NTP_transf_2"/>
    <property type="match status" value="1"/>
</dbReference>
<dbReference type="AlphaFoldDB" id="A0A3D8HET5"/>
<keyword evidence="3 12" id="KW-0808">Transferase</keyword>
<comment type="caution">
    <text evidence="12">The sequence shown here is derived from an EMBL/GenBank/DDBJ whole genome shotgun (WGS) entry which is preliminary data.</text>
</comment>
<evidence type="ECO:0000256" key="3">
    <source>
        <dbReference type="ARBA" id="ARBA00022679"/>
    </source>
</evidence>
<comment type="similarity">
    <text evidence="9">Belongs to the MntA antitoxin family.</text>
</comment>
<keyword evidence="2" id="KW-1277">Toxin-antitoxin system</keyword>
<dbReference type="PANTHER" id="PTHR33571">
    <property type="entry name" value="SSL8005 PROTEIN"/>
    <property type="match status" value="1"/>
</dbReference>
<dbReference type="GO" id="GO:0046872">
    <property type="term" value="F:metal ion binding"/>
    <property type="evidence" value="ECO:0007669"/>
    <property type="project" value="UniProtKB-KW"/>
</dbReference>
<dbReference type="GO" id="GO:0016779">
    <property type="term" value="F:nucleotidyltransferase activity"/>
    <property type="evidence" value="ECO:0007669"/>
    <property type="project" value="UniProtKB-KW"/>
</dbReference>
<dbReference type="PANTHER" id="PTHR33571:SF12">
    <property type="entry name" value="BSL3053 PROTEIN"/>
    <property type="match status" value="1"/>
</dbReference>
<dbReference type="CDD" id="cd05403">
    <property type="entry name" value="NT_KNTase_like"/>
    <property type="match status" value="1"/>
</dbReference>
<dbReference type="Proteomes" id="UP000256321">
    <property type="component" value="Unassembled WGS sequence"/>
</dbReference>
<protein>
    <submittedName>
        <fullName evidence="12">Nucleotidyltransferase domain-containing protein</fullName>
    </submittedName>
</protein>
<proteinExistence type="inferred from homology"/>
<evidence type="ECO:0000313" key="12">
    <source>
        <dbReference type="EMBL" id="RDU49162.1"/>
    </source>
</evidence>
<evidence type="ECO:0000313" key="13">
    <source>
        <dbReference type="Proteomes" id="UP000256321"/>
    </source>
</evidence>
<accession>A0A3D8HET5</accession>
<evidence type="ECO:0000256" key="7">
    <source>
        <dbReference type="ARBA" id="ARBA00022840"/>
    </source>
</evidence>
<keyword evidence="5" id="KW-0479">Metal-binding</keyword>
<dbReference type="InterPro" id="IPR043519">
    <property type="entry name" value="NT_sf"/>
</dbReference>
<evidence type="ECO:0000313" key="11">
    <source>
        <dbReference type="EMBL" id="MBC8602123.1"/>
    </source>
</evidence>
<evidence type="ECO:0000259" key="10">
    <source>
        <dbReference type="Pfam" id="PF01909"/>
    </source>
</evidence>
<organism evidence="12 13">
    <name type="scientific">Parabacteroides acidifaciens</name>
    <dbReference type="NCBI Taxonomy" id="2290935"/>
    <lineage>
        <taxon>Bacteria</taxon>
        <taxon>Pseudomonadati</taxon>
        <taxon>Bacteroidota</taxon>
        <taxon>Bacteroidia</taxon>
        <taxon>Bacteroidales</taxon>
        <taxon>Tannerellaceae</taxon>
        <taxon>Parabacteroides</taxon>
    </lineage>
</organism>
<evidence type="ECO:0000313" key="14">
    <source>
        <dbReference type="Proteomes" id="UP000629596"/>
    </source>
</evidence>
<keyword evidence="8" id="KW-0460">Magnesium</keyword>
<dbReference type="Proteomes" id="UP000629596">
    <property type="component" value="Unassembled WGS sequence"/>
</dbReference>
<gene>
    <name evidence="12" type="ORF">DWU89_10665</name>
    <name evidence="11" type="ORF">H8784_10395</name>
</gene>
<evidence type="ECO:0000256" key="6">
    <source>
        <dbReference type="ARBA" id="ARBA00022741"/>
    </source>
</evidence>
<evidence type="ECO:0000256" key="4">
    <source>
        <dbReference type="ARBA" id="ARBA00022695"/>
    </source>
</evidence>
<dbReference type="SUPFAM" id="SSF81301">
    <property type="entry name" value="Nucleotidyltransferase"/>
    <property type="match status" value="1"/>
</dbReference>
<comment type="cofactor">
    <cofactor evidence="1">
        <name>Mg(2+)</name>
        <dbReference type="ChEBI" id="CHEBI:18420"/>
    </cofactor>
</comment>
<evidence type="ECO:0000256" key="1">
    <source>
        <dbReference type="ARBA" id="ARBA00001946"/>
    </source>
</evidence>
<sequence>MNAILQNRIEAIKDLCRRYKVKSLYSFGSVNTHKFTEHSDIDLLIEFESDISIEEYTDNYFSLREKLVELFKRKIDLVTQRSLSNPFFIADIEQSKKLIYQ</sequence>
<reference evidence="11 14" key="2">
    <citation type="submission" date="2020-08" db="EMBL/GenBank/DDBJ databases">
        <title>Genome public.</title>
        <authorList>
            <person name="Liu C."/>
            <person name="Sun Q."/>
        </authorList>
    </citation>
    <scope>NUCLEOTIDE SEQUENCE [LARGE SCALE GENOMIC DNA]</scope>
    <source>
        <strain evidence="11 14">426_9</strain>
    </source>
</reference>
<evidence type="ECO:0000256" key="9">
    <source>
        <dbReference type="ARBA" id="ARBA00038276"/>
    </source>
</evidence>
<evidence type="ECO:0000256" key="2">
    <source>
        <dbReference type="ARBA" id="ARBA00022649"/>
    </source>
</evidence>
<keyword evidence="7" id="KW-0067">ATP-binding</keyword>
<keyword evidence="14" id="KW-1185">Reference proteome</keyword>
<dbReference type="Gene3D" id="3.30.460.10">
    <property type="entry name" value="Beta Polymerase, domain 2"/>
    <property type="match status" value="1"/>
</dbReference>
<dbReference type="EMBL" id="QREV01000022">
    <property type="protein sequence ID" value="RDU49162.1"/>
    <property type="molecule type" value="Genomic_DNA"/>
</dbReference>
<feature type="domain" description="Polymerase nucleotidyl transferase" evidence="10">
    <location>
        <begin position="10"/>
        <end position="98"/>
    </location>
</feature>
<dbReference type="InterPro" id="IPR002934">
    <property type="entry name" value="Polymerase_NTP_transf_dom"/>
</dbReference>